<dbReference type="Gene3D" id="2.130.10.10">
    <property type="entry name" value="YVTN repeat-like/Quinoprotein amine dehydrogenase"/>
    <property type="match status" value="1"/>
</dbReference>
<proteinExistence type="predicted"/>
<evidence type="ECO:0000313" key="1">
    <source>
        <dbReference type="EMBL" id="MFD3394143.1"/>
    </source>
</evidence>
<keyword evidence="2" id="KW-1185">Reference proteome</keyword>
<dbReference type="RefSeq" id="WP_377983030.1">
    <property type="nucleotide sequence ID" value="NZ_JBBKXZ010000002.1"/>
</dbReference>
<dbReference type="SUPFAM" id="SSF110296">
    <property type="entry name" value="Oligoxyloglucan reducing end-specific cellobiohydrolase"/>
    <property type="match status" value="1"/>
</dbReference>
<name>A0ABW6DF87_9BACT</name>
<dbReference type="PANTHER" id="PTHR47199:SF2">
    <property type="entry name" value="PHOTOSYSTEM II STABILITY_ASSEMBLY FACTOR HCF136, CHLOROPLASTIC"/>
    <property type="match status" value="1"/>
</dbReference>
<dbReference type="PANTHER" id="PTHR47199">
    <property type="entry name" value="PHOTOSYSTEM II STABILITY/ASSEMBLY FACTOR HCF136, CHLOROPLASTIC"/>
    <property type="match status" value="1"/>
</dbReference>
<evidence type="ECO:0008006" key="3">
    <source>
        <dbReference type="Google" id="ProtNLM"/>
    </source>
</evidence>
<protein>
    <recommendedName>
        <fullName evidence="3">Oxidoreductase</fullName>
    </recommendedName>
</protein>
<evidence type="ECO:0000313" key="2">
    <source>
        <dbReference type="Proteomes" id="UP001598138"/>
    </source>
</evidence>
<dbReference type="InterPro" id="IPR015943">
    <property type="entry name" value="WD40/YVTN_repeat-like_dom_sf"/>
</dbReference>
<comment type="caution">
    <text evidence="1">The sequence shown here is derived from an EMBL/GenBank/DDBJ whole genome shotgun (WGS) entry which is preliminary data.</text>
</comment>
<organism evidence="1 2">
    <name type="scientific">Aquirufa avitistagni</name>
    <dbReference type="NCBI Taxonomy" id="3104728"/>
    <lineage>
        <taxon>Bacteria</taxon>
        <taxon>Pseudomonadati</taxon>
        <taxon>Bacteroidota</taxon>
        <taxon>Cytophagia</taxon>
        <taxon>Cytophagales</taxon>
        <taxon>Flectobacillaceae</taxon>
        <taxon>Aquirufa</taxon>
    </lineage>
</organism>
<dbReference type="Proteomes" id="UP001598138">
    <property type="component" value="Unassembled WGS sequence"/>
</dbReference>
<accession>A0ABW6DF87</accession>
<sequence>MMKKYTIICFIGILCQSFGQWMPVEIPTKSSFRALKSLGQEIWAGGTQGTFGHSSDAGKTWRFMQIPGAEKLDFRDLVILNKQDVLLMSAGPSEEGKASIWHTLDAGENWKIVFEKKEPGFFFDCMQWDINQQEGWLLADPIQQKLTLFQIRNNIFTQIDTANSPLLQPKEAFFAASGSSLSMQGDHLLLTGGGGTLARIYQKHNPKSAWNYTETNIPTGEAKGYFSIGSKNKKTFWAVGGDYRKLNESSIPILTTQDGGKSWQKLNDNPSFYMEKVIWAKPYWIVSGPSQSAAYHEKKKQWKNLGPSSYHNIIQVGEEIWGIGAKGQLGKISLSSIDKLFLAEK</sequence>
<dbReference type="EMBL" id="JBBKXZ010000002">
    <property type="protein sequence ID" value="MFD3394143.1"/>
    <property type="molecule type" value="Genomic_DNA"/>
</dbReference>
<gene>
    <name evidence="1" type="ORF">U0R10_05885</name>
</gene>
<reference evidence="1 2" key="1">
    <citation type="submission" date="2024-03" db="EMBL/GenBank/DDBJ databases">
        <title>Aquirufa genome sequencing.</title>
        <authorList>
            <person name="Pitt A."/>
            <person name="Hahn M.W."/>
        </authorList>
    </citation>
    <scope>NUCLEOTIDE SEQUENCE [LARGE SCALE GENOMIC DNA]</scope>
    <source>
        <strain evidence="1 2">OSTEICH-129V</strain>
    </source>
</reference>